<sequence>MSIAFKPDESFRDAYTFRNSDEAILRYPFPFPEDRYMYSVNIEPHVPGDAGTVYRAAFDVDEHYVAECRDRALTLERDPLRCQVLEHMDAAQWDTLELIMESLARDYPEHFQLERDGTRWTWTNRPLGLTQNFVFGDAATLPCPPFEYITRQAQGDFCLLDHREDNLFMDGGTVTTQADWSLDFDLGMSFMEWHGPVPLAHQAGIFERALKFLLRLQSGSPVRRLNWTMTVNPRLDTSPEQYPEWGPDRASITPENVAGKLHLRVELQTLFRLPRSNAILFCVRCYLIGLGELARVPKWGKRLHRVLGTLPPELAEYKGLVRYREMATQWLSQFDDGAPTTIGTQPEVERLTPQRGEARGADAPASHVHPKPSFAST</sequence>
<keyword evidence="3" id="KW-1185">Reference proteome</keyword>
<evidence type="ECO:0000313" key="2">
    <source>
        <dbReference type="EMBL" id="CAD6543477.1"/>
    </source>
</evidence>
<dbReference type="EMBL" id="CAJHCQ010000010">
    <property type="protein sequence ID" value="CAD6543477.1"/>
    <property type="molecule type" value="Genomic_DNA"/>
</dbReference>
<name>A0ABN7I3L3_9BURK</name>
<dbReference type="InterPro" id="IPR021848">
    <property type="entry name" value="HODM_asu-like"/>
</dbReference>
<protein>
    <recommendedName>
        <fullName evidence="4">DUF3445 domain-containing protein</fullName>
    </recommendedName>
</protein>
<organism evidence="2 3">
    <name type="scientific">Paraburkholderia hiiakae</name>
    <dbReference type="NCBI Taxonomy" id="1081782"/>
    <lineage>
        <taxon>Bacteria</taxon>
        <taxon>Pseudomonadati</taxon>
        <taxon>Pseudomonadota</taxon>
        <taxon>Betaproteobacteria</taxon>
        <taxon>Burkholderiales</taxon>
        <taxon>Burkholderiaceae</taxon>
        <taxon>Paraburkholderia</taxon>
    </lineage>
</organism>
<feature type="region of interest" description="Disordered" evidence="1">
    <location>
        <begin position="335"/>
        <end position="377"/>
    </location>
</feature>
<reference evidence="2 3" key="1">
    <citation type="submission" date="2020-10" db="EMBL/GenBank/DDBJ databases">
        <authorList>
            <person name="Peeters C."/>
        </authorList>
    </citation>
    <scope>NUCLEOTIDE SEQUENCE [LARGE SCALE GENOMIC DNA]</scope>
    <source>
        <strain evidence="2 3">LMG 27952</strain>
    </source>
</reference>
<dbReference type="Pfam" id="PF11927">
    <property type="entry name" value="HODM_asu-like"/>
    <property type="match status" value="1"/>
</dbReference>
<proteinExistence type="predicted"/>
<evidence type="ECO:0000256" key="1">
    <source>
        <dbReference type="SAM" id="MobiDB-lite"/>
    </source>
</evidence>
<accession>A0ABN7I3L3</accession>
<evidence type="ECO:0000313" key="3">
    <source>
        <dbReference type="Proteomes" id="UP000656319"/>
    </source>
</evidence>
<dbReference type="Proteomes" id="UP000656319">
    <property type="component" value="Unassembled WGS sequence"/>
</dbReference>
<feature type="compositionally biased region" description="Basic and acidic residues" evidence="1">
    <location>
        <begin position="347"/>
        <end position="360"/>
    </location>
</feature>
<evidence type="ECO:0008006" key="4">
    <source>
        <dbReference type="Google" id="ProtNLM"/>
    </source>
</evidence>
<dbReference type="RefSeq" id="WP_201697668.1">
    <property type="nucleotide sequence ID" value="NZ_CAJHCQ010000010.1"/>
</dbReference>
<gene>
    <name evidence="2" type="ORF">LMG27952_04045</name>
</gene>
<comment type="caution">
    <text evidence="2">The sequence shown here is derived from an EMBL/GenBank/DDBJ whole genome shotgun (WGS) entry which is preliminary data.</text>
</comment>